<gene>
    <name evidence="6" type="ORF">A9F13_06g03553</name>
</gene>
<dbReference type="Proteomes" id="UP000195602">
    <property type="component" value="Unassembled WGS sequence"/>
</dbReference>
<evidence type="ECO:0000256" key="1">
    <source>
        <dbReference type="ARBA" id="ARBA00022574"/>
    </source>
</evidence>
<feature type="repeat" description="WD" evidence="3">
    <location>
        <begin position="32"/>
        <end position="73"/>
    </location>
</feature>
<dbReference type="KEGG" id="clus:A9F13_06g03553"/>
<dbReference type="EMBL" id="LYUB02000006">
    <property type="protein sequence ID" value="OVF09192.1"/>
    <property type="molecule type" value="Genomic_DNA"/>
</dbReference>
<dbReference type="GO" id="GO:0042393">
    <property type="term" value="F:histone binding"/>
    <property type="evidence" value="ECO:0007669"/>
    <property type="project" value="TreeGrafter"/>
</dbReference>
<dbReference type="InterPro" id="IPR019775">
    <property type="entry name" value="WD40_repeat_CS"/>
</dbReference>
<dbReference type="InterPro" id="IPR036322">
    <property type="entry name" value="WD40_repeat_dom_sf"/>
</dbReference>
<protein>
    <submittedName>
        <fullName evidence="6">COMPASS component</fullName>
    </submittedName>
</protein>
<accession>A0AA91Q1W4</accession>
<dbReference type="SUPFAM" id="SSF50978">
    <property type="entry name" value="WD40 repeat-like"/>
    <property type="match status" value="1"/>
</dbReference>
<dbReference type="OMA" id="CKGHDTA"/>
<dbReference type="GO" id="GO:0048188">
    <property type="term" value="C:Set1C/COMPASS complex"/>
    <property type="evidence" value="ECO:0007669"/>
    <property type="project" value="TreeGrafter"/>
</dbReference>
<feature type="region of interest" description="Disordered" evidence="4">
    <location>
        <begin position="1"/>
        <end position="21"/>
    </location>
</feature>
<dbReference type="InterPro" id="IPR015943">
    <property type="entry name" value="WD40/YVTN_repeat-like_dom_sf"/>
</dbReference>
<feature type="repeat" description="WD" evidence="3">
    <location>
        <begin position="159"/>
        <end position="200"/>
    </location>
</feature>
<dbReference type="PANTHER" id="PTHR22847:SF637">
    <property type="entry name" value="WD REPEAT DOMAIN 5B"/>
    <property type="match status" value="1"/>
</dbReference>
<sequence>MDDAAQKRAKSDTKQTDSPHTFDELYSHNYRISVPNESINAVKISPDKSKLATCSSKGKIRIYEFDSGKLLATFTEHSKGVSDIAFSPLDSNTLASCSDDMTIILWSIAKKKSIKILKKHTYHITTMKFNSKGNLLISGAADESIVIWDLSSGQSLKTLAAHSDPISCVCLTPDDTLVVSASYDGLMRLFDIETGQCLKTLVYNSSTHGTATASTNDVVNFPISYVNVTPNGKYILSSSLDGKIRLWDYMNNKVMKTYTGINNSPVNSKYNSGTCFVTCTASPIVVSGSDNSGALFWDLQTKDIVFQLLPGSTVLDVAICDNGERLVTCTLQGEVDVYTLAPKYKLANGNHSSDKL</sequence>
<dbReference type="Gene3D" id="2.130.10.10">
    <property type="entry name" value="YVTN repeat-like/Quinoprotein amine dehydrogenase"/>
    <property type="match status" value="1"/>
</dbReference>
<evidence type="ECO:0000256" key="2">
    <source>
        <dbReference type="ARBA" id="ARBA00022737"/>
    </source>
</evidence>
<keyword evidence="1 3" id="KW-0853">WD repeat</keyword>
<evidence type="ECO:0000259" key="5">
    <source>
        <dbReference type="Pfam" id="PF25175"/>
    </source>
</evidence>
<dbReference type="PROSITE" id="PS50082">
    <property type="entry name" value="WD_REPEATS_2"/>
    <property type="match status" value="5"/>
</dbReference>
<evidence type="ECO:0000256" key="4">
    <source>
        <dbReference type="SAM" id="MobiDB-lite"/>
    </source>
</evidence>
<comment type="caution">
    <text evidence="6">The sequence shown here is derived from an EMBL/GenBank/DDBJ whole genome shotgun (WGS) entry which is preliminary data.</text>
</comment>
<keyword evidence="2" id="KW-0677">Repeat</keyword>
<dbReference type="SMART" id="SM00320">
    <property type="entry name" value="WD40"/>
    <property type="match status" value="7"/>
</dbReference>
<feature type="repeat" description="WD" evidence="3">
    <location>
        <begin position="117"/>
        <end position="158"/>
    </location>
</feature>
<dbReference type="AlphaFoldDB" id="A0AA91Q1W4"/>
<proteinExistence type="predicted"/>
<dbReference type="InterPro" id="IPR020472">
    <property type="entry name" value="WD40_PAC1"/>
</dbReference>
<dbReference type="PROSITE" id="PS00678">
    <property type="entry name" value="WD_REPEATS_1"/>
    <property type="match status" value="1"/>
</dbReference>
<evidence type="ECO:0000256" key="3">
    <source>
        <dbReference type="PROSITE-ProRule" id="PRU00221"/>
    </source>
</evidence>
<dbReference type="PROSITE" id="PS50294">
    <property type="entry name" value="WD_REPEATS_REGION"/>
    <property type="match status" value="3"/>
</dbReference>
<name>A0AA91Q1W4_CLALS</name>
<dbReference type="InterPro" id="IPR001680">
    <property type="entry name" value="WD40_rpt"/>
</dbReference>
<feature type="domain" description="WDR5-like beta-propeller" evidence="5">
    <location>
        <begin position="36"/>
        <end position="337"/>
    </location>
</feature>
<dbReference type="PRINTS" id="PR00320">
    <property type="entry name" value="GPROTEINBRPT"/>
</dbReference>
<dbReference type="InterPro" id="IPR059122">
    <property type="entry name" value="Beta-prop_WDR5-like"/>
</dbReference>
<evidence type="ECO:0000313" key="7">
    <source>
        <dbReference type="Proteomes" id="UP000195602"/>
    </source>
</evidence>
<dbReference type="CDD" id="cd00200">
    <property type="entry name" value="WD40"/>
    <property type="match status" value="1"/>
</dbReference>
<dbReference type="Pfam" id="PF25175">
    <property type="entry name" value="Beta-prop_WDR5"/>
    <property type="match status" value="1"/>
</dbReference>
<reference evidence="6 7" key="1">
    <citation type="submission" date="2017-04" db="EMBL/GenBank/DDBJ databases">
        <title>Draft genome of the yeast Clavispora lusitaniae type strain CBS 6936.</title>
        <authorList>
            <person name="Durrens P."/>
            <person name="Klopp C."/>
            <person name="Biteau N."/>
            <person name="Fitton-Ouhabi V."/>
            <person name="Dementhon K."/>
            <person name="Accoceberry I."/>
            <person name="Sherman D.J."/>
            <person name="Noel T."/>
        </authorList>
    </citation>
    <scope>NUCLEOTIDE SEQUENCE [LARGE SCALE GENOMIC DNA]</scope>
    <source>
        <strain evidence="6 7">CBS 6936</strain>
    </source>
</reference>
<feature type="repeat" description="WD" evidence="3">
    <location>
        <begin position="223"/>
        <end position="257"/>
    </location>
</feature>
<organism evidence="6 7">
    <name type="scientific">Clavispora lusitaniae</name>
    <name type="common">Candida lusitaniae</name>
    <dbReference type="NCBI Taxonomy" id="36911"/>
    <lineage>
        <taxon>Eukaryota</taxon>
        <taxon>Fungi</taxon>
        <taxon>Dikarya</taxon>
        <taxon>Ascomycota</taxon>
        <taxon>Saccharomycotina</taxon>
        <taxon>Pichiomycetes</taxon>
        <taxon>Metschnikowiaceae</taxon>
        <taxon>Clavispora</taxon>
    </lineage>
</organism>
<feature type="repeat" description="WD" evidence="3">
    <location>
        <begin position="74"/>
        <end position="116"/>
    </location>
</feature>
<dbReference type="PANTHER" id="PTHR22847">
    <property type="entry name" value="WD40 REPEAT PROTEIN"/>
    <property type="match status" value="1"/>
</dbReference>
<evidence type="ECO:0000313" key="6">
    <source>
        <dbReference type="EMBL" id="OVF09192.1"/>
    </source>
</evidence>